<evidence type="ECO:0000256" key="3">
    <source>
        <dbReference type="ARBA" id="ARBA00023139"/>
    </source>
</evidence>
<evidence type="ECO:0000256" key="2">
    <source>
        <dbReference type="ARBA" id="ARBA00023136"/>
    </source>
</evidence>
<keyword evidence="3" id="KW-0564">Palmitate</keyword>
<evidence type="ECO:0000259" key="5">
    <source>
        <dbReference type="Pfam" id="PF09864"/>
    </source>
</evidence>
<evidence type="ECO:0000313" key="7">
    <source>
        <dbReference type="Proteomes" id="UP000321892"/>
    </source>
</evidence>
<feature type="domain" description="C-type lysozyme inhibitor" evidence="5">
    <location>
        <begin position="129"/>
        <end position="193"/>
    </location>
</feature>
<keyword evidence="7" id="KW-1185">Reference proteome</keyword>
<dbReference type="InterPro" id="IPR036328">
    <property type="entry name" value="MliC_sf"/>
</dbReference>
<dbReference type="Proteomes" id="UP000321892">
    <property type="component" value="Chromosome"/>
</dbReference>
<dbReference type="SUPFAM" id="SSF141488">
    <property type="entry name" value="YdhA-like"/>
    <property type="match status" value="2"/>
</dbReference>
<evidence type="ECO:0000256" key="1">
    <source>
        <dbReference type="ARBA" id="ARBA00022729"/>
    </source>
</evidence>
<name>A0A510JF38_9FUSO</name>
<gene>
    <name evidence="6" type="ORF">JCM16775_0591</name>
</gene>
<evidence type="ECO:0000256" key="4">
    <source>
        <dbReference type="ARBA" id="ARBA00023288"/>
    </source>
</evidence>
<dbReference type="EMBL" id="AP019823">
    <property type="protein sequence ID" value="BBM37890.1"/>
    <property type="molecule type" value="Genomic_DNA"/>
</dbReference>
<keyword evidence="4" id="KW-0449">Lipoprotein</keyword>
<reference evidence="6 7" key="1">
    <citation type="submission" date="2019-07" db="EMBL/GenBank/DDBJ databases">
        <title>Complete Genome Sequence of Leptotrichia hofstadii Strain JCM16775.</title>
        <authorList>
            <person name="Watanabe S."/>
            <person name="Cui L."/>
        </authorList>
    </citation>
    <scope>NUCLEOTIDE SEQUENCE [LARGE SCALE GENOMIC DNA]</scope>
    <source>
        <strain evidence="6 7">JCM16775</strain>
    </source>
</reference>
<accession>A0A510JF38</accession>
<dbReference type="InterPro" id="IPR018660">
    <property type="entry name" value="MliC"/>
</dbReference>
<dbReference type="KEGG" id="lhf:JCM16775_0591"/>
<organism evidence="6 7">
    <name type="scientific">Leptotrichia hofstadii</name>
    <dbReference type="NCBI Taxonomy" id="157688"/>
    <lineage>
        <taxon>Bacteria</taxon>
        <taxon>Fusobacteriati</taxon>
        <taxon>Fusobacteriota</taxon>
        <taxon>Fusobacteriia</taxon>
        <taxon>Fusobacteriales</taxon>
        <taxon>Leptotrichiaceae</taxon>
        <taxon>Leptotrichia</taxon>
    </lineage>
</organism>
<proteinExistence type="predicted"/>
<dbReference type="RefSeq" id="WP_006804936.1">
    <property type="nucleotide sequence ID" value="NZ_AP019823.1"/>
</dbReference>
<keyword evidence="2" id="KW-0472">Membrane</keyword>
<dbReference type="Gene3D" id="2.40.128.200">
    <property type="match status" value="2"/>
</dbReference>
<sequence length="207" mass="21838">MKSANKMILTALVGVLALSSIGFSAVRARSSRKASNVTRKFSCSSRDVTVQNLSTDKVRLTDGNGKVYNLKLTRSGSGEEYTGGGVSIHIKGNDAVFTKNGSDESCSMTASDNSGSYNQSSSSNLLRKYSCDGYQDITVENVSTDKVKVADGYGGIHTLSSATSGSGERYSNGNISIHMKGNDAIYTENGKDKSCSLQNSGHGSINE</sequence>
<dbReference type="AlphaFoldDB" id="A0A510JF38"/>
<protein>
    <recommendedName>
        <fullName evidence="5">C-type lysozyme inhibitor domain-containing protein</fullName>
    </recommendedName>
</protein>
<feature type="domain" description="C-type lysozyme inhibitor" evidence="5">
    <location>
        <begin position="41"/>
        <end position="103"/>
    </location>
</feature>
<keyword evidence="1" id="KW-0732">Signal</keyword>
<dbReference type="Pfam" id="PF09864">
    <property type="entry name" value="MliC"/>
    <property type="match status" value="2"/>
</dbReference>
<evidence type="ECO:0000313" key="6">
    <source>
        <dbReference type="EMBL" id="BBM37890.1"/>
    </source>
</evidence>
<dbReference type="OrthoDB" id="82092at2"/>